<evidence type="ECO:0000313" key="2">
    <source>
        <dbReference type="EMBL" id="QHS97376.1"/>
    </source>
</evidence>
<reference evidence="2" key="1">
    <citation type="journal article" date="2020" name="Nature">
        <title>Giant virus diversity and host interactions through global metagenomics.</title>
        <authorList>
            <person name="Schulz F."/>
            <person name="Roux S."/>
            <person name="Paez-Espino D."/>
            <person name="Jungbluth S."/>
            <person name="Walsh D.A."/>
            <person name="Denef V.J."/>
            <person name="McMahon K.D."/>
            <person name="Konstantinidis K.T."/>
            <person name="Eloe-Fadrosh E.A."/>
            <person name="Kyrpides N.C."/>
            <person name="Woyke T."/>
        </authorList>
    </citation>
    <scope>NUCLEOTIDE SEQUENCE</scope>
    <source>
        <strain evidence="2">GVMAG-M-3300020169-51</strain>
    </source>
</reference>
<dbReference type="EMBL" id="MN739294">
    <property type="protein sequence ID" value="QHS97376.1"/>
    <property type="molecule type" value="Genomic_DNA"/>
</dbReference>
<name>A0A6C0BYW8_9ZZZZ</name>
<feature type="region of interest" description="Disordered" evidence="1">
    <location>
        <begin position="76"/>
        <end position="112"/>
    </location>
</feature>
<dbReference type="AlphaFoldDB" id="A0A6C0BYW8"/>
<feature type="compositionally biased region" description="Basic and acidic residues" evidence="1">
    <location>
        <begin position="86"/>
        <end position="112"/>
    </location>
</feature>
<accession>A0A6C0BYW8</accession>
<sequence>MNSILILIIILLGSLLLNNFLNKVIEPLATSCSEIGKTDVKINIMESSVDNFKSDTDNKIKSLEANIKLLNPLISANSSSASNNSKELKKLSKKIEDGMKGKGDEMDKIDLG</sequence>
<protein>
    <submittedName>
        <fullName evidence="2">Uncharacterized protein</fullName>
    </submittedName>
</protein>
<organism evidence="2">
    <name type="scientific">viral metagenome</name>
    <dbReference type="NCBI Taxonomy" id="1070528"/>
    <lineage>
        <taxon>unclassified sequences</taxon>
        <taxon>metagenomes</taxon>
        <taxon>organismal metagenomes</taxon>
    </lineage>
</organism>
<proteinExistence type="predicted"/>
<feature type="compositionally biased region" description="Low complexity" evidence="1">
    <location>
        <begin position="76"/>
        <end position="85"/>
    </location>
</feature>
<evidence type="ECO:0000256" key="1">
    <source>
        <dbReference type="SAM" id="MobiDB-lite"/>
    </source>
</evidence>